<dbReference type="AlphaFoldDB" id="A0AA86PCP0"/>
<name>A0AA86PCP0_9EUKA</name>
<gene>
    <name evidence="3" type="ORF">HINF_LOCUS23743</name>
    <name evidence="4" type="ORF">HINF_LOCUS58436</name>
</gene>
<reference evidence="3" key="1">
    <citation type="submission" date="2023-06" db="EMBL/GenBank/DDBJ databases">
        <authorList>
            <person name="Kurt Z."/>
        </authorList>
    </citation>
    <scope>NUCLEOTIDE SEQUENCE</scope>
</reference>
<dbReference type="Proteomes" id="UP001642409">
    <property type="component" value="Unassembled WGS sequence"/>
</dbReference>
<dbReference type="Pfam" id="PF00249">
    <property type="entry name" value="Myb_DNA-binding"/>
    <property type="match status" value="1"/>
</dbReference>
<dbReference type="CDD" id="cd00167">
    <property type="entry name" value="SANT"/>
    <property type="match status" value="1"/>
</dbReference>
<accession>A0AA86PCP0</accession>
<dbReference type="SUPFAM" id="SSF46689">
    <property type="entry name" value="Homeodomain-like"/>
    <property type="match status" value="1"/>
</dbReference>
<evidence type="ECO:0000259" key="2">
    <source>
        <dbReference type="PROSITE" id="PS51294"/>
    </source>
</evidence>
<evidence type="ECO:0000313" key="4">
    <source>
        <dbReference type="EMBL" id="CAL6077551.1"/>
    </source>
</evidence>
<feature type="domain" description="Myb-like" evidence="1">
    <location>
        <begin position="1"/>
        <end position="53"/>
    </location>
</feature>
<evidence type="ECO:0000259" key="1">
    <source>
        <dbReference type="PROSITE" id="PS50090"/>
    </source>
</evidence>
<feature type="domain" description="HTH myb-type" evidence="2">
    <location>
        <begin position="1"/>
        <end position="57"/>
    </location>
</feature>
<reference evidence="4 5" key="2">
    <citation type="submission" date="2024-07" db="EMBL/GenBank/DDBJ databases">
        <authorList>
            <person name="Akdeniz Z."/>
        </authorList>
    </citation>
    <scope>NUCLEOTIDE SEQUENCE [LARGE SCALE GENOMIC DNA]</scope>
</reference>
<evidence type="ECO:0000313" key="5">
    <source>
        <dbReference type="Proteomes" id="UP001642409"/>
    </source>
</evidence>
<dbReference type="InterPro" id="IPR001005">
    <property type="entry name" value="SANT/Myb"/>
</dbReference>
<dbReference type="EMBL" id="CAXDID020000328">
    <property type="protein sequence ID" value="CAL6077551.1"/>
    <property type="molecule type" value="Genomic_DNA"/>
</dbReference>
<keyword evidence="5" id="KW-1185">Reference proteome</keyword>
<proteinExistence type="predicted"/>
<sequence>MERNYKKWSEEDISKLISLCRSYKNKVINWANIARCIEGRSAQQCKSYYNSQIHKFERKLYNMAENPAQLAERVLLKLACGRVEQVNNIKQIYCDNLMIDVVINIKMVMSDSKTFEFNKELLRTMMHTILLYQQQCECIANQADSSKILLQSTYVSKEQFKHLNKLMESINYKELYVKLVKRLKC</sequence>
<dbReference type="Gene3D" id="1.10.10.60">
    <property type="entry name" value="Homeodomain-like"/>
    <property type="match status" value="1"/>
</dbReference>
<dbReference type="PROSITE" id="PS50090">
    <property type="entry name" value="MYB_LIKE"/>
    <property type="match status" value="1"/>
</dbReference>
<dbReference type="EMBL" id="CATOUU010000630">
    <property type="protein sequence ID" value="CAI9936098.1"/>
    <property type="molecule type" value="Genomic_DNA"/>
</dbReference>
<dbReference type="SMART" id="SM00717">
    <property type="entry name" value="SANT"/>
    <property type="match status" value="1"/>
</dbReference>
<protein>
    <submittedName>
        <fullName evidence="3">SANT/Myb domain</fullName>
    </submittedName>
    <submittedName>
        <fullName evidence="4">SANT/Myb_domain</fullName>
    </submittedName>
</protein>
<evidence type="ECO:0000313" key="3">
    <source>
        <dbReference type="EMBL" id="CAI9936098.1"/>
    </source>
</evidence>
<organism evidence="3">
    <name type="scientific">Hexamita inflata</name>
    <dbReference type="NCBI Taxonomy" id="28002"/>
    <lineage>
        <taxon>Eukaryota</taxon>
        <taxon>Metamonada</taxon>
        <taxon>Diplomonadida</taxon>
        <taxon>Hexamitidae</taxon>
        <taxon>Hexamitinae</taxon>
        <taxon>Hexamita</taxon>
    </lineage>
</organism>
<comment type="caution">
    <text evidence="3">The sequence shown here is derived from an EMBL/GenBank/DDBJ whole genome shotgun (WGS) entry which is preliminary data.</text>
</comment>
<dbReference type="InterPro" id="IPR009057">
    <property type="entry name" value="Homeodomain-like_sf"/>
</dbReference>
<dbReference type="InterPro" id="IPR017930">
    <property type="entry name" value="Myb_dom"/>
</dbReference>
<dbReference type="PROSITE" id="PS51294">
    <property type="entry name" value="HTH_MYB"/>
    <property type="match status" value="1"/>
</dbReference>